<dbReference type="EMBL" id="SNRW01039575">
    <property type="protein sequence ID" value="KAA6352065.1"/>
    <property type="molecule type" value="Genomic_DNA"/>
</dbReference>
<dbReference type="Proteomes" id="UP000324800">
    <property type="component" value="Unassembled WGS sequence"/>
</dbReference>
<sequence>AVKAKTKTTNKSPKVATETPVEPVEDIIATAQQINQIQPPPTQKEPEQKDSTLKPQPNTPLSNHGRPPRHNDDDDEDNDEDGDVNEEEEEDEEDDEEKGDTDQYKYEFVKLLQKNERKLLPYEDDEDYIFSPSEEEDEDKLDQQYRREDMMYSKIGRSLQRAIEGKLSCPKISMVQMLLHLFTIHWLAHKLAS</sequence>
<name>A0A5J4T3X4_9EUKA</name>
<evidence type="ECO:0000313" key="3">
    <source>
        <dbReference type="Proteomes" id="UP000324800"/>
    </source>
</evidence>
<reference evidence="2 3" key="1">
    <citation type="submission" date="2019-03" db="EMBL/GenBank/DDBJ databases">
        <title>Single cell metagenomics reveals metabolic interactions within the superorganism composed of flagellate Streblomastix strix and complex community of Bacteroidetes bacteria on its surface.</title>
        <authorList>
            <person name="Treitli S.C."/>
            <person name="Kolisko M."/>
            <person name="Husnik F."/>
            <person name="Keeling P."/>
            <person name="Hampl V."/>
        </authorList>
    </citation>
    <scope>NUCLEOTIDE SEQUENCE [LARGE SCALE GENOMIC DNA]</scope>
    <source>
        <strain evidence="2">ST1C</strain>
    </source>
</reference>
<gene>
    <name evidence="2" type="ORF">EZS28_051819</name>
</gene>
<accession>A0A5J4T3X4</accession>
<evidence type="ECO:0000313" key="2">
    <source>
        <dbReference type="EMBL" id="KAA6352065.1"/>
    </source>
</evidence>
<organism evidence="2 3">
    <name type="scientific">Streblomastix strix</name>
    <dbReference type="NCBI Taxonomy" id="222440"/>
    <lineage>
        <taxon>Eukaryota</taxon>
        <taxon>Metamonada</taxon>
        <taxon>Preaxostyla</taxon>
        <taxon>Oxymonadida</taxon>
        <taxon>Streblomastigidae</taxon>
        <taxon>Streblomastix</taxon>
    </lineage>
</organism>
<feature type="compositionally biased region" description="Polar residues" evidence="1">
    <location>
        <begin position="53"/>
        <end position="62"/>
    </location>
</feature>
<feature type="non-terminal residue" evidence="2">
    <location>
        <position position="1"/>
    </location>
</feature>
<proteinExistence type="predicted"/>
<feature type="compositionally biased region" description="Acidic residues" evidence="1">
    <location>
        <begin position="73"/>
        <end position="99"/>
    </location>
</feature>
<comment type="caution">
    <text evidence="2">The sequence shown here is derived from an EMBL/GenBank/DDBJ whole genome shotgun (WGS) entry which is preliminary data.</text>
</comment>
<feature type="compositionally biased region" description="Low complexity" evidence="1">
    <location>
        <begin position="27"/>
        <end position="37"/>
    </location>
</feature>
<feature type="region of interest" description="Disordered" evidence="1">
    <location>
        <begin position="1"/>
        <end position="104"/>
    </location>
</feature>
<dbReference type="AlphaFoldDB" id="A0A5J4T3X4"/>
<protein>
    <submittedName>
        <fullName evidence="2">Uncharacterized protein</fullName>
    </submittedName>
</protein>
<evidence type="ECO:0000256" key="1">
    <source>
        <dbReference type="SAM" id="MobiDB-lite"/>
    </source>
</evidence>